<proteinExistence type="predicted"/>
<name>A0A5N0E1B6_9NOCA</name>
<evidence type="ECO:0000313" key="2">
    <source>
        <dbReference type="Proteomes" id="UP000323876"/>
    </source>
</evidence>
<reference evidence="1 2" key="1">
    <citation type="submission" date="2019-09" db="EMBL/GenBank/DDBJ databases">
        <authorList>
            <person name="Wang X."/>
        </authorList>
    </citation>
    <scope>NUCLEOTIDE SEQUENCE [LARGE SCALE GENOMIC DNA]</scope>
    <source>
        <strain evidence="1 2">CICC 11023</strain>
    </source>
</reference>
<dbReference type="EMBL" id="VXLC01000031">
    <property type="protein sequence ID" value="KAA8881904.1"/>
    <property type="molecule type" value="Genomic_DNA"/>
</dbReference>
<dbReference type="AlphaFoldDB" id="A0A5N0E1B6"/>
<organism evidence="1 2">
    <name type="scientific">Nocardia colli</name>
    <dbReference type="NCBI Taxonomy" id="2545717"/>
    <lineage>
        <taxon>Bacteria</taxon>
        <taxon>Bacillati</taxon>
        <taxon>Actinomycetota</taxon>
        <taxon>Actinomycetes</taxon>
        <taxon>Mycobacteriales</taxon>
        <taxon>Nocardiaceae</taxon>
        <taxon>Nocardia</taxon>
    </lineage>
</organism>
<accession>A0A5N0E1B6</accession>
<keyword evidence="2" id="KW-1185">Reference proteome</keyword>
<comment type="caution">
    <text evidence="1">The sequence shown here is derived from an EMBL/GenBank/DDBJ whole genome shotgun (WGS) entry which is preliminary data.</text>
</comment>
<evidence type="ECO:0000313" key="1">
    <source>
        <dbReference type="EMBL" id="KAA8881904.1"/>
    </source>
</evidence>
<protein>
    <submittedName>
        <fullName evidence="1">Uncharacterized protein</fullName>
    </submittedName>
</protein>
<sequence length="102" mass="10758">MLDIDEPSEVVAAAGKFSGAIAAADQRVAAIVAQLVVPARPRSPLDAELVRRLDWIKDVLGNALADSANRADATYLRVRRLMDDLVAADADNGALICRSGST</sequence>
<gene>
    <name evidence="1" type="ORF">F3087_40270</name>
</gene>
<dbReference type="Proteomes" id="UP000323876">
    <property type="component" value="Unassembled WGS sequence"/>
</dbReference>
<dbReference type="RefSeq" id="WP_150407429.1">
    <property type="nucleotide sequence ID" value="NZ_VXLC01000031.1"/>
</dbReference>
<dbReference type="OrthoDB" id="4554611at2"/>